<feature type="region of interest" description="Disordered" evidence="2">
    <location>
        <begin position="426"/>
        <end position="525"/>
    </location>
</feature>
<feature type="compositionally biased region" description="Basic and acidic residues" evidence="2">
    <location>
        <begin position="693"/>
        <end position="715"/>
    </location>
</feature>
<protein>
    <submittedName>
        <fullName evidence="3">Uncharacterized protein</fullName>
    </submittedName>
</protein>
<proteinExistence type="predicted"/>
<accession>A0A6H0XXI2</accession>
<reference evidence="3 4" key="1">
    <citation type="journal article" date="2016" name="Sci. Rep.">
        <title>Peltaster fructicola genome reveals evolution from an invasive phytopathogen to an ectophytic parasite.</title>
        <authorList>
            <person name="Xu C."/>
            <person name="Chen H."/>
            <person name="Gleason M.L."/>
            <person name="Xu J.R."/>
            <person name="Liu H."/>
            <person name="Zhang R."/>
            <person name="Sun G."/>
        </authorList>
    </citation>
    <scope>NUCLEOTIDE SEQUENCE [LARGE SCALE GENOMIC DNA]</scope>
    <source>
        <strain evidence="3 4">LNHT1506</strain>
    </source>
</reference>
<evidence type="ECO:0000313" key="4">
    <source>
        <dbReference type="Proteomes" id="UP000503462"/>
    </source>
</evidence>
<feature type="region of interest" description="Disordered" evidence="2">
    <location>
        <begin position="309"/>
        <end position="411"/>
    </location>
</feature>
<feature type="region of interest" description="Disordered" evidence="2">
    <location>
        <begin position="661"/>
        <end position="771"/>
    </location>
</feature>
<gene>
    <name evidence="3" type="ORF">AMS68_004980</name>
</gene>
<evidence type="ECO:0000256" key="2">
    <source>
        <dbReference type="SAM" id="MobiDB-lite"/>
    </source>
</evidence>
<feature type="compositionally biased region" description="Polar residues" evidence="2">
    <location>
        <begin position="446"/>
        <end position="457"/>
    </location>
</feature>
<name>A0A6H0XXI2_9PEZI</name>
<dbReference type="AlphaFoldDB" id="A0A6H0XXI2"/>
<evidence type="ECO:0000256" key="1">
    <source>
        <dbReference type="SAM" id="Coils"/>
    </source>
</evidence>
<feature type="region of interest" description="Disordered" evidence="2">
    <location>
        <begin position="200"/>
        <end position="239"/>
    </location>
</feature>
<dbReference type="OrthoDB" id="5244050at2759"/>
<feature type="coiled-coil region" evidence="1">
    <location>
        <begin position="569"/>
        <end position="608"/>
    </location>
</feature>
<feature type="compositionally biased region" description="Low complexity" evidence="2">
    <location>
        <begin position="200"/>
        <end position="215"/>
    </location>
</feature>
<feature type="region of interest" description="Disordered" evidence="2">
    <location>
        <begin position="82"/>
        <end position="102"/>
    </location>
</feature>
<evidence type="ECO:0000313" key="3">
    <source>
        <dbReference type="EMBL" id="QIW99462.1"/>
    </source>
</evidence>
<sequence>MAHVSAQDEAIDDTGRHMLERESLNHYTNQTSSTYDTLDHAVAAPTISQINYSLATLWDAFESKSTMPGAHAGLKPWPDVHDLPQDGPRQHAFSQPPKQQASVATLRSRYEAAQQPLNVSQQTSASSIRDMALRKGRPSVLRKEDKPGARPLKSALKRYPSEQREAVARPQFLYPPEHEQAQPPAKQPSRFARFGNLFSRRSSSSKSIPSPQVSRTPSTTSAVSTGYAVPTGPRLRELNPHSLRSPIYQTLCARQSSLKATSTRAKINIRRPTKGITNWFDGLEISSDEDDLTPVELPANEALPSTFTMFSPERTSGKESMRPRQKGVNEDRLLTKAERVLGQSRGVERNISQPISHHQDPSYDTEEYVDYRAATPRASQQNRDRGGTSSGFSNSMASSVEPGDTDTDVAGRRSLEDSYNSHLSSIFGHALPNGSQRPQIPPRRLQSAQIASHNAYSSIDRPRLTTRDSYSKHSHRSQRTDDNYDDRLSTSRKSSFRTTSDTPKSRGRGSTRMSSTNGYDDSSGGVSLDAISSDLSHMMAVTEEEMALLEMMRNKRAAMQKDSYSEGYRQALKREHEQLMQRRMVAQRAALRILRSQQEEELVRQQAEYNAYDDGDEKEIRRLNKLKQQEMDRTKRLEKFLAMDTSFAAALDDAGIPQDDLLQDWPLSGQESLRPPGAEARRSRKIGRTPSFSRRDVYDEGKSRMQSDKHGRPEPDSDMALTFPEPPDMRVARHKQAGSREAATNLVRFEPTSSEHVKAQRKSQALYTKSATQDAAYRHELYMMSSHSAARTSKASQPSRQQIQSTTFLRSISDYHPTENNSITSQGSASISASIVSPATPSSTGVAHAGKLSAMDSEDGEYIDHSSPELVFSKPLSNTVALRKTKQLPSALAIVAETSLSSHRNSMASNNSAGEDVLAAWADLGGNEGMLPSRSRRTKRG</sequence>
<feature type="compositionally biased region" description="Basic and acidic residues" evidence="2">
    <location>
        <begin position="478"/>
        <end position="489"/>
    </location>
</feature>
<feature type="compositionally biased region" description="Basic and acidic residues" evidence="2">
    <location>
        <begin position="315"/>
        <end position="339"/>
    </location>
</feature>
<feature type="compositionally biased region" description="Polar residues" evidence="2">
    <location>
        <begin position="115"/>
        <end position="127"/>
    </location>
</feature>
<keyword evidence="4" id="KW-1185">Reference proteome</keyword>
<keyword evidence="1" id="KW-0175">Coiled coil</keyword>
<feature type="compositionally biased region" description="Polar residues" evidence="2">
    <location>
        <begin position="762"/>
        <end position="771"/>
    </location>
</feature>
<feature type="compositionally biased region" description="Polar residues" evidence="2">
    <location>
        <begin position="92"/>
        <end position="102"/>
    </location>
</feature>
<dbReference type="EMBL" id="CP051141">
    <property type="protein sequence ID" value="QIW99462.1"/>
    <property type="molecule type" value="Genomic_DNA"/>
</dbReference>
<feature type="compositionally biased region" description="Basic and acidic residues" evidence="2">
    <location>
        <begin position="460"/>
        <end position="471"/>
    </location>
</feature>
<organism evidence="3 4">
    <name type="scientific">Peltaster fructicola</name>
    <dbReference type="NCBI Taxonomy" id="286661"/>
    <lineage>
        <taxon>Eukaryota</taxon>
        <taxon>Fungi</taxon>
        <taxon>Dikarya</taxon>
        <taxon>Ascomycota</taxon>
        <taxon>Pezizomycotina</taxon>
        <taxon>Dothideomycetes</taxon>
        <taxon>Dothideomycetes incertae sedis</taxon>
        <taxon>Peltaster</taxon>
    </lineage>
</organism>
<feature type="compositionally biased region" description="Low complexity" evidence="2">
    <location>
        <begin position="491"/>
        <end position="500"/>
    </location>
</feature>
<feature type="region of interest" description="Disordered" evidence="2">
    <location>
        <begin position="114"/>
        <end position="164"/>
    </location>
</feature>
<dbReference type="Proteomes" id="UP000503462">
    <property type="component" value="Chromosome 3"/>
</dbReference>